<sequence>MTEHEVSGVDPPAVDQPGAVEPVVDLPEVDLLIVGGGINGVAIARDAAGRGLSVLLCERDDIASHTSSASTKLIHGGLRYLEQFEFALVGKALAERKRLLRMAPHIIWPLRFVLPHQPHLRPAWMIRIGLFLYDRLGGRRGRDLPGSRSVNLRKHIAGRPLRDEFFRGFVYSDAWVQDARLAVLNAMDASERGARVLTRTACVHAQRGADHWDVQLRGADGATRRVRARALVNATGPWAVSFLDQVAHVAHSHNLRLIKGSHIVVPRLFDHDHAYIFQQPDRRIVFAIPYEHDYTLIGTTDVDYQADPSAPRIDDSETTYLCEAASRYFKQPIQPSDVVWTYSGVRPLLDDDSDKASEITRDYLLLLDREGAPLLNIFGGKLTTSRKLAEEACDTLSPLFGAPRAAWTGDAPLPGGDLPGADFESFHEDFSLRRPWLPDALALRLCRNYGSRALRIVESCVRLEELGECFGADLHAAEVDYLIDFEWARTADDILWRRSKLGLRFSPAQGEALQRYVAQRVGDA</sequence>
<dbReference type="InterPro" id="IPR036188">
    <property type="entry name" value="FAD/NAD-bd_sf"/>
</dbReference>
<dbReference type="GO" id="GO:0004368">
    <property type="term" value="F:glycerol-3-phosphate dehydrogenase (quinone) activity"/>
    <property type="evidence" value="ECO:0007669"/>
    <property type="project" value="UniProtKB-EC"/>
</dbReference>
<dbReference type="InterPro" id="IPR000447">
    <property type="entry name" value="G3P_DH_FAD-dep"/>
</dbReference>
<evidence type="ECO:0000256" key="4">
    <source>
        <dbReference type="ARBA" id="ARBA00022827"/>
    </source>
</evidence>
<dbReference type="PANTHER" id="PTHR11985">
    <property type="entry name" value="GLYCEROL-3-PHOSPHATE DEHYDROGENASE"/>
    <property type="match status" value="1"/>
</dbReference>
<dbReference type="GO" id="GO:0046168">
    <property type="term" value="P:glycerol-3-phosphate catabolic process"/>
    <property type="evidence" value="ECO:0007669"/>
    <property type="project" value="TreeGrafter"/>
</dbReference>
<keyword evidence="9" id="KW-1185">Reference proteome</keyword>
<feature type="domain" description="Alpha-glycerophosphate oxidase C-terminal" evidence="7">
    <location>
        <begin position="408"/>
        <end position="515"/>
    </location>
</feature>
<evidence type="ECO:0000256" key="5">
    <source>
        <dbReference type="ARBA" id="ARBA00023002"/>
    </source>
</evidence>
<keyword evidence="4" id="KW-0274">FAD</keyword>
<dbReference type="OrthoDB" id="9766796at2"/>
<feature type="domain" description="FAD dependent oxidoreductase" evidence="6">
    <location>
        <begin position="30"/>
        <end position="385"/>
    </location>
</feature>
<dbReference type="Gene3D" id="3.30.9.10">
    <property type="entry name" value="D-Amino Acid Oxidase, subunit A, domain 2"/>
    <property type="match status" value="1"/>
</dbReference>
<dbReference type="InterPro" id="IPR031656">
    <property type="entry name" value="DAO_C"/>
</dbReference>
<dbReference type="EC" id="1.1.5.3" evidence="8"/>
<evidence type="ECO:0000256" key="1">
    <source>
        <dbReference type="ARBA" id="ARBA00001974"/>
    </source>
</evidence>
<accession>A0A108U8P1</accession>
<evidence type="ECO:0000259" key="6">
    <source>
        <dbReference type="Pfam" id="PF01266"/>
    </source>
</evidence>
<dbReference type="EMBL" id="JAJA02000001">
    <property type="protein sequence ID" value="KWS04606.1"/>
    <property type="molecule type" value="Genomic_DNA"/>
</dbReference>
<dbReference type="SUPFAM" id="SSF51905">
    <property type="entry name" value="FAD/NAD(P)-binding domain"/>
    <property type="match status" value="1"/>
</dbReference>
<dbReference type="Pfam" id="PF16901">
    <property type="entry name" value="DAO_C"/>
    <property type="match status" value="1"/>
</dbReference>
<dbReference type="NCBIfam" id="NF009906">
    <property type="entry name" value="PRK13369.1"/>
    <property type="match status" value="1"/>
</dbReference>
<comment type="similarity">
    <text evidence="2">Belongs to the FAD-dependent glycerol-3-phosphate dehydrogenase family.</text>
</comment>
<comment type="caution">
    <text evidence="8">The sequence shown here is derived from an EMBL/GenBank/DDBJ whole genome shotgun (WGS) entry which is preliminary data.</text>
</comment>
<evidence type="ECO:0000259" key="7">
    <source>
        <dbReference type="Pfam" id="PF16901"/>
    </source>
</evidence>
<evidence type="ECO:0000256" key="3">
    <source>
        <dbReference type="ARBA" id="ARBA00022630"/>
    </source>
</evidence>
<dbReference type="InterPro" id="IPR038299">
    <property type="entry name" value="DAO_C_sf"/>
</dbReference>
<dbReference type="SUPFAM" id="SSF54373">
    <property type="entry name" value="FAD-linked reductases, C-terminal domain"/>
    <property type="match status" value="1"/>
</dbReference>
<dbReference type="NCBIfam" id="NF008899">
    <property type="entry name" value="PRK12266.1"/>
    <property type="match status" value="1"/>
</dbReference>
<name>A0A108U8P1_9GAMM</name>
<evidence type="ECO:0000313" key="8">
    <source>
        <dbReference type="EMBL" id="KWS04606.1"/>
    </source>
</evidence>
<organism evidence="8 9">
    <name type="scientific">Lysobacter capsici AZ78</name>
    <dbReference type="NCBI Taxonomy" id="1444315"/>
    <lineage>
        <taxon>Bacteria</taxon>
        <taxon>Pseudomonadati</taxon>
        <taxon>Pseudomonadota</taxon>
        <taxon>Gammaproteobacteria</taxon>
        <taxon>Lysobacterales</taxon>
        <taxon>Lysobacteraceae</taxon>
        <taxon>Lysobacter</taxon>
    </lineage>
</organism>
<keyword evidence="3" id="KW-0285">Flavoprotein</keyword>
<dbReference type="Gene3D" id="1.10.8.870">
    <property type="entry name" value="Alpha-glycerophosphate oxidase, cap domain"/>
    <property type="match status" value="1"/>
</dbReference>
<protein>
    <submittedName>
        <fullName evidence="8">Aerobic glycerol-3-phosphate dehydrogenase</fullName>
        <ecNumber evidence="8">1.1.5.3</ecNumber>
    </submittedName>
</protein>
<comment type="cofactor">
    <cofactor evidence="1">
        <name>FAD</name>
        <dbReference type="ChEBI" id="CHEBI:57692"/>
    </cofactor>
</comment>
<dbReference type="Gene3D" id="3.50.50.60">
    <property type="entry name" value="FAD/NAD(P)-binding domain"/>
    <property type="match status" value="1"/>
</dbReference>
<proteinExistence type="inferred from homology"/>
<keyword evidence="5 8" id="KW-0560">Oxidoreductase</keyword>
<dbReference type="Proteomes" id="UP000023435">
    <property type="component" value="Unassembled WGS sequence"/>
</dbReference>
<dbReference type="RefSeq" id="WP_153019009.1">
    <property type="nucleotide sequence ID" value="NZ_JAJA02000001.1"/>
</dbReference>
<dbReference type="InterPro" id="IPR006076">
    <property type="entry name" value="FAD-dep_OxRdtase"/>
</dbReference>
<evidence type="ECO:0000256" key="2">
    <source>
        <dbReference type="ARBA" id="ARBA00007330"/>
    </source>
</evidence>
<dbReference type="PANTHER" id="PTHR11985:SF15">
    <property type="entry name" value="GLYCEROL-3-PHOSPHATE DEHYDROGENASE, MITOCHONDRIAL"/>
    <property type="match status" value="1"/>
</dbReference>
<gene>
    <name evidence="8" type="ORF">AZ78_2156</name>
</gene>
<dbReference type="AlphaFoldDB" id="A0A108U8P1"/>
<reference evidence="8 9" key="1">
    <citation type="journal article" date="2014" name="Genome Announc.">
        <title>Draft Genome Sequence of Lysobacter capsici AZ78, a Bacterium Antagonistic to Plant-Pathogenic Oomycetes.</title>
        <authorList>
            <person name="Puopolo G."/>
            <person name="Sonego P."/>
            <person name="Engelen K."/>
            <person name="Pertot I."/>
        </authorList>
    </citation>
    <scope>NUCLEOTIDE SEQUENCE [LARGE SCALE GENOMIC DNA]</scope>
    <source>
        <strain evidence="8 9">AZ78</strain>
    </source>
</reference>
<dbReference type="Gene3D" id="6.10.250.1890">
    <property type="match status" value="1"/>
</dbReference>
<dbReference type="PRINTS" id="PR01001">
    <property type="entry name" value="FADG3PDH"/>
</dbReference>
<dbReference type="Pfam" id="PF01266">
    <property type="entry name" value="DAO"/>
    <property type="match status" value="1"/>
</dbReference>
<evidence type="ECO:0000313" key="9">
    <source>
        <dbReference type="Proteomes" id="UP000023435"/>
    </source>
</evidence>